<feature type="transmembrane region" description="Helical" evidence="7">
    <location>
        <begin position="95"/>
        <end position="113"/>
    </location>
</feature>
<accession>A0A645GRM3</accession>
<evidence type="ECO:0000256" key="1">
    <source>
        <dbReference type="ARBA" id="ARBA00004651"/>
    </source>
</evidence>
<keyword evidence="2" id="KW-0813">Transport</keyword>
<evidence type="ECO:0000256" key="4">
    <source>
        <dbReference type="ARBA" id="ARBA00022692"/>
    </source>
</evidence>
<proteinExistence type="predicted"/>
<evidence type="ECO:0000256" key="5">
    <source>
        <dbReference type="ARBA" id="ARBA00022989"/>
    </source>
</evidence>
<evidence type="ECO:0000259" key="8">
    <source>
        <dbReference type="PROSITE" id="PS50850"/>
    </source>
</evidence>
<protein>
    <recommendedName>
        <fullName evidence="8">Major facilitator superfamily (MFS) profile domain-containing protein</fullName>
    </recommendedName>
</protein>
<dbReference type="SUPFAM" id="SSF103473">
    <property type="entry name" value="MFS general substrate transporter"/>
    <property type="match status" value="1"/>
</dbReference>
<reference evidence="9" key="1">
    <citation type="submission" date="2019-08" db="EMBL/GenBank/DDBJ databases">
        <authorList>
            <person name="Kucharzyk K."/>
            <person name="Murdoch R.W."/>
            <person name="Higgins S."/>
            <person name="Loffler F."/>
        </authorList>
    </citation>
    <scope>NUCLEOTIDE SEQUENCE</scope>
</reference>
<dbReference type="InterPro" id="IPR010290">
    <property type="entry name" value="TM_effector"/>
</dbReference>
<comment type="caution">
    <text evidence="9">The sequence shown here is derived from an EMBL/GenBank/DDBJ whole genome shotgun (WGS) entry which is preliminary data.</text>
</comment>
<dbReference type="GO" id="GO:0022857">
    <property type="term" value="F:transmembrane transporter activity"/>
    <property type="evidence" value="ECO:0007669"/>
    <property type="project" value="InterPro"/>
</dbReference>
<sequence>MPVEPAKDENKKVMENIKDGLAYIRDKAVLFKTLVITLIVATFAMNYAVLLPVFTKVVLHEEETGFGFLMSCMGIGSFFGALFIAAISGHGPKKNILLSFPLFIAASLILSGLVSTYFLMAVCLIIMGFFFVSFASIANTTLQINTKNEYRGRVMSIYTLVFSGSTPIGNLFAGIITDHFGPSAAYIACGVMIILPLLALYIWKVNSETA</sequence>
<evidence type="ECO:0000256" key="3">
    <source>
        <dbReference type="ARBA" id="ARBA00022475"/>
    </source>
</evidence>
<dbReference type="PROSITE" id="PS50850">
    <property type="entry name" value="MFS"/>
    <property type="match status" value="1"/>
</dbReference>
<dbReference type="GO" id="GO:0005886">
    <property type="term" value="C:plasma membrane"/>
    <property type="evidence" value="ECO:0007669"/>
    <property type="project" value="UniProtKB-SubCell"/>
</dbReference>
<dbReference type="AlphaFoldDB" id="A0A645GRM3"/>
<dbReference type="InterPro" id="IPR020846">
    <property type="entry name" value="MFS_dom"/>
</dbReference>
<dbReference type="InterPro" id="IPR036259">
    <property type="entry name" value="MFS_trans_sf"/>
</dbReference>
<keyword evidence="6 7" id="KW-0472">Membrane</keyword>
<dbReference type="PANTHER" id="PTHR23513">
    <property type="entry name" value="INTEGRAL MEMBRANE EFFLUX PROTEIN-RELATED"/>
    <property type="match status" value="1"/>
</dbReference>
<keyword evidence="5 7" id="KW-1133">Transmembrane helix</keyword>
<keyword evidence="4 7" id="KW-0812">Transmembrane</keyword>
<dbReference type="EMBL" id="VSSQ01079303">
    <property type="protein sequence ID" value="MPN28866.1"/>
    <property type="molecule type" value="Genomic_DNA"/>
</dbReference>
<dbReference type="Pfam" id="PF05977">
    <property type="entry name" value="MFS_3"/>
    <property type="match status" value="1"/>
</dbReference>
<evidence type="ECO:0000256" key="6">
    <source>
        <dbReference type="ARBA" id="ARBA00023136"/>
    </source>
</evidence>
<feature type="transmembrane region" description="Helical" evidence="7">
    <location>
        <begin position="183"/>
        <end position="203"/>
    </location>
</feature>
<gene>
    <name evidence="9" type="ORF">SDC9_176311</name>
</gene>
<keyword evidence="3" id="KW-1003">Cell membrane</keyword>
<feature type="transmembrane region" description="Helical" evidence="7">
    <location>
        <begin position="34"/>
        <end position="54"/>
    </location>
</feature>
<feature type="transmembrane region" description="Helical" evidence="7">
    <location>
        <begin position="154"/>
        <end position="177"/>
    </location>
</feature>
<dbReference type="CDD" id="cd06173">
    <property type="entry name" value="MFS_MefA_like"/>
    <property type="match status" value="1"/>
</dbReference>
<evidence type="ECO:0000256" key="7">
    <source>
        <dbReference type="SAM" id="Phobius"/>
    </source>
</evidence>
<evidence type="ECO:0000256" key="2">
    <source>
        <dbReference type="ARBA" id="ARBA00022448"/>
    </source>
</evidence>
<evidence type="ECO:0000313" key="9">
    <source>
        <dbReference type="EMBL" id="MPN28866.1"/>
    </source>
</evidence>
<feature type="transmembrane region" description="Helical" evidence="7">
    <location>
        <begin position="119"/>
        <end position="142"/>
    </location>
</feature>
<dbReference type="Gene3D" id="1.20.1250.20">
    <property type="entry name" value="MFS general substrate transporter like domains"/>
    <property type="match status" value="1"/>
</dbReference>
<feature type="transmembrane region" description="Helical" evidence="7">
    <location>
        <begin position="66"/>
        <end position="88"/>
    </location>
</feature>
<name>A0A645GRM3_9ZZZZ</name>
<organism evidence="9">
    <name type="scientific">bioreactor metagenome</name>
    <dbReference type="NCBI Taxonomy" id="1076179"/>
    <lineage>
        <taxon>unclassified sequences</taxon>
        <taxon>metagenomes</taxon>
        <taxon>ecological metagenomes</taxon>
    </lineage>
</organism>
<comment type="subcellular location">
    <subcellularLocation>
        <location evidence="1">Cell membrane</location>
        <topology evidence="1">Multi-pass membrane protein</topology>
    </subcellularLocation>
</comment>
<feature type="domain" description="Major facilitator superfamily (MFS) profile" evidence="8">
    <location>
        <begin position="21"/>
        <end position="210"/>
    </location>
</feature>
<dbReference type="PANTHER" id="PTHR23513:SF11">
    <property type="entry name" value="STAPHYLOFERRIN A TRANSPORTER"/>
    <property type="match status" value="1"/>
</dbReference>